<dbReference type="GO" id="GO:0016301">
    <property type="term" value="F:kinase activity"/>
    <property type="evidence" value="ECO:0007669"/>
    <property type="project" value="UniProtKB-KW"/>
</dbReference>
<evidence type="ECO:0000256" key="2">
    <source>
        <dbReference type="ARBA" id="ARBA00013253"/>
    </source>
</evidence>
<feature type="domain" description="7,8-dihydro-6-hydroxymethylpterin-pyrophosphokinase" evidence="8">
    <location>
        <begin position="5"/>
        <end position="130"/>
    </location>
</feature>
<evidence type="ECO:0000256" key="4">
    <source>
        <dbReference type="ARBA" id="ARBA00022741"/>
    </source>
</evidence>
<dbReference type="eggNOG" id="COG0801">
    <property type="taxonomic scope" value="Bacteria"/>
</dbReference>
<keyword evidence="5 9" id="KW-0418">Kinase</keyword>
<gene>
    <name evidence="9" type="ORF">SAMN05421647_101946</name>
</gene>
<evidence type="ECO:0000256" key="1">
    <source>
        <dbReference type="ARBA" id="ARBA00005051"/>
    </source>
</evidence>
<dbReference type="STRING" id="49186.SAMN05421647_101946"/>
<keyword evidence="10" id="KW-1185">Reference proteome</keyword>
<comment type="pathway">
    <text evidence="1">Cofactor biosynthesis; tetrahydrofolate biosynthesis; 2-amino-4-hydroxy-6-hydroxymethyl-7,8-dihydropteridine diphosphate from 7,8-dihydroneopterin triphosphate: step 4/4.</text>
</comment>
<dbReference type="PANTHER" id="PTHR43071">
    <property type="entry name" value="2-AMINO-4-HYDROXY-6-HYDROXYMETHYLDIHYDROPTERIDINE PYROPHOSPHOKINASE"/>
    <property type="match status" value="1"/>
</dbReference>
<dbReference type="GO" id="GO:0046654">
    <property type="term" value="P:tetrahydrofolate biosynthetic process"/>
    <property type="evidence" value="ECO:0007669"/>
    <property type="project" value="UniProtKB-UniPathway"/>
</dbReference>
<evidence type="ECO:0000256" key="7">
    <source>
        <dbReference type="ARBA" id="ARBA00022909"/>
    </source>
</evidence>
<keyword evidence="7" id="KW-0289">Folate biosynthesis</keyword>
<dbReference type="AlphaFoldDB" id="A0A1N6PCX2"/>
<name>A0A1N6PCX2_9GAMM</name>
<dbReference type="PANTHER" id="PTHR43071:SF2">
    <property type="entry name" value="2-AMINO-4-HYDROXY-6-HYDROXYMETHYLDIHYDROPTERIDINE PYROPHOSPHOKINASE"/>
    <property type="match status" value="1"/>
</dbReference>
<evidence type="ECO:0000256" key="5">
    <source>
        <dbReference type="ARBA" id="ARBA00022777"/>
    </source>
</evidence>
<reference evidence="9 10" key="1">
    <citation type="submission" date="2017-01" db="EMBL/GenBank/DDBJ databases">
        <authorList>
            <person name="Mah S.A."/>
            <person name="Swanson W.J."/>
            <person name="Moy G.W."/>
            <person name="Vacquier V.D."/>
        </authorList>
    </citation>
    <scope>NUCLEOTIDE SEQUENCE [LARGE SCALE GENOMIC DNA]</scope>
    <source>
        <strain evidence="9 10">DSM 7027</strain>
    </source>
</reference>
<accession>A0A1N6PCX2</accession>
<keyword evidence="4" id="KW-0547">Nucleotide-binding</keyword>
<dbReference type="Pfam" id="PF01288">
    <property type="entry name" value="HPPK"/>
    <property type="match status" value="1"/>
</dbReference>
<sequence>MPHVYLSLGSNRDRERHITAALDALADRFGEIEISSVYESEAVGFAGTNFYNLVVGIDCPLGLAELSAWLKQVEDDNGRDRSGPRFSGRTLDIDVLTYGDLDHPQEGVQVPRDEITENAFVLLPLAEIAPEQKHPVLQTCYAELWQAYDRAQKLWPIDFNWRGRQISRASTED</sequence>
<keyword evidence="6" id="KW-0067">ATP-binding</keyword>
<protein>
    <recommendedName>
        <fullName evidence="2">2-amino-4-hydroxy-6-hydroxymethyldihydropteridine diphosphokinase</fullName>
        <ecNumber evidence="2">2.7.6.3</ecNumber>
    </recommendedName>
</protein>
<dbReference type="CDD" id="cd00483">
    <property type="entry name" value="HPPK"/>
    <property type="match status" value="1"/>
</dbReference>
<dbReference type="InterPro" id="IPR000550">
    <property type="entry name" value="Hppk"/>
</dbReference>
<evidence type="ECO:0000313" key="9">
    <source>
        <dbReference type="EMBL" id="SIQ02109.1"/>
    </source>
</evidence>
<evidence type="ECO:0000313" key="10">
    <source>
        <dbReference type="Proteomes" id="UP000186895"/>
    </source>
</evidence>
<dbReference type="NCBIfam" id="TIGR01498">
    <property type="entry name" value="folK"/>
    <property type="match status" value="1"/>
</dbReference>
<dbReference type="SUPFAM" id="SSF55083">
    <property type="entry name" value="6-hydroxymethyl-7,8-dihydropterin pyrophosphokinase, HPPK"/>
    <property type="match status" value="1"/>
</dbReference>
<dbReference type="GO" id="GO:0046656">
    <property type="term" value="P:folic acid biosynthetic process"/>
    <property type="evidence" value="ECO:0007669"/>
    <property type="project" value="UniProtKB-KW"/>
</dbReference>
<keyword evidence="3" id="KW-0808">Transferase</keyword>
<dbReference type="GO" id="GO:0005524">
    <property type="term" value="F:ATP binding"/>
    <property type="evidence" value="ECO:0007669"/>
    <property type="project" value="UniProtKB-KW"/>
</dbReference>
<dbReference type="EMBL" id="FTMN01000001">
    <property type="protein sequence ID" value="SIQ02109.1"/>
    <property type="molecule type" value="Genomic_DNA"/>
</dbReference>
<dbReference type="EC" id="2.7.6.3" evidence="2"/>
<dbReference type="Proteomes" id="UP000186895">
    <property type="component" value="Unassembled WGS sequence"/>
</dbReference>
<evidence type="ECO:0000259" key="8">
    <source>
        <dbReference type="Pfam" id="PF01288"/>
    </source>
</evidence>
<dbReference type="InterPro" id="IPR035907">
    <property type="entry name" value="Hppk_sf"/>
</dbReference>
<evidence type="ECO:0000256" key="6">
    <source>
        <dbReference type="ARBA" id="ARBA00022840"/>
    </source>
</evidence>
<dbReference type="UniPathway" id="UPA00077">
    <property type="reaction ID" value="UER00155"/>
</dbReference>
<dbReference type="Gene3D" id="3.30.70.560">
    <property type="entry name" value="7,8-Dihydro-6-hydroxymethylpterin-pyrophosphokinase HPPK"/>
    <property type="match status" value="1"/>
</dbReference>
<evidence type="ECO:0000256" key="3">
    <source>
        <dbReference type="ARBA" id="ARBA00022679"/>
    </source>
</evidence>
<proteinExistence type="predicted"/>
<dbReference type="GO" id="GO:0003848">
    <property type="term" value="F:2-amino-4-hydroxy-6-hydroxymethyldihydropteridine diphosphokinase activity"/>
    <property type="evidence" value="ECO:0007669"/>
    <property type="project" value="UniProtKB-EC"/>
</dbReference>
<dbReference type="RefSeq" id="WP_076461197.1">
    <property type="nucleotide sequence ID" value="NZ_FTMN01000001.1"/>
</dbReference>
<organism evidence="9 10">
    <name type="scientific">Marinobacterium stanieri</name>
    <dbReference type="NCBI Taxonomy" id="49186"/>
    <lineage>
        <taxon>Bacteria</taxon>
        <taxon>Pseudomonadati</taxon>
        <taxon>Pseudomonadota</taxon>
        <taxon>Gammaproteobacteria</taxon>
        <taxon>Oceanospirillales</taxon>
        <taxon>Oceanospirillaceae</taxon>
        <taxon>Marinobacterium</taxon>
    </lineage>
</organism>